<dbReference type="PANTHER" id="PTHR43537:SF5">
    <property type="entry name" value="UXU OPERON TRANSCRIPTIONAL REGULATOR"/>
    <property type="match status" value="1"/>
</dbReference>
<dbReference type="Pfam" id="PF07729">
    <property type="entry name" value="FCD"/>
    <property type="match status" value="1"/>
</dbReference>
<dbReference type="EMBL" id="CP046620">
    <property type="protein sequence ID" value="QHQ36296.1"/>
    <property type="molecule type" value="Genomic_DNA"/>
</dbReference>
<dbReference type="CDD" id="cd07377">
    <property type="entry name" value="WHTH_GntR"/>
    <property type="match status" value="1"/>
</dbReference>
<dbReference type="InterPro" id="IPR036390">
    <property type="entry name" value="WH_DNA-bd_sf"/>
</dbReference>
<evidence type="ECO:0000313" key="6">
    <source>
        <dbReference type="Proteomes" id="UP000464495"/>
    </source>
</evidence>
<accession>A0A6P1T476</accession>
<dbReference type="InterPro" id="IPR011711">
    <property type="entry name" value="GntR_C"/>
</dbReference>
<dbReference type="Gene3D" id="1.10.10.10">
    <property type="entry name" value="Winged helix-like DNA-binding domain superfamily/Winged helix DNA-binding domain"/>
    <property type="match status" value="1"/>
</dbReference>
<feature type="domain" description="HTH gntR-type" evidence="4">
    <location>
        <begin position="16"/>
        <end position="84"/>
    </location>
</feature>
<evidence type="ECO:0000313" key="5">
    <source>
        <dbReference type="EMBL" id="QHQ36296.1"/>
    </source>
</evidence>
<dbReference type="PANTHER" id="PTHR43537">
    <property type="entry name" value="TRANSCRIPTIONAL REGULATOR, GNTR FAMILY"/>
    <property type="match status" value="1"/>
</dbReference>
<gene>
    <name evidence="5" type="primary">nanR</name>
    <name evidence="5" type="ORF">GO499_14495</name>
</gene>
<dbReference type="GO" id="GO:0003700">
    <property type="term" value="F:DNA-binding transcription factor activity"/>
    <property type="evidence" value="ECO:0007669"/>
    <property type="project" value="InterPro"/>
</dbReference>
<evidence type="ECO:0000256" key="3">
    <source>
        <dbReference type="ARBA" id="ARBA00023163"/>
    </source>
</evidence>
<keyword evidence="3" id="KW-0804">Transcription</keyword>
<dbReference type="SMART" id="SM00895">
    <property type="entry name" value="FCD"/>
    <property type="match status" value="1"/>
</dbReference>
<evidence type="ECO:0000259" key="4">
    <source>
        <dbReference type="PROSITE" id="PS50949"/>
    </source>
</evidence>
<dbReference type="InterPro" id="IPR008920">
    <property type="entry name" value="TF_FadR/GntR_C"/>
</dbReference>
<proteinExistence type="predicted"/>
<keyword evidence="1" id="KW-0805">Transcription regulation</keyword>
<dbReference type="PRINTS" id="PR00035">
    <property type="entry name" value="HTHGNTR"/>
</dbReference>
<dbReference type="NCBIfam" id="NF003011">
    <property type="entry name" value="PRK03837.1"/>
    <property type="match status" value="1"/>
</dbReference>
<dbReference type="InterPro" id="IPR000524">
    <property type="entry name" value="Tscrpt_reg_HTH_GntR"/>
</dbReference>
<dbReference type="RefSeq" id="WP_161862843.1">
    <property type="nucleotide sequence ID" value="NZ_CP046620.1"/>
</dbReference>
<keyword evidence="2" id="KW-0238">DNA-binding</keyword>
<reference evidence="5 6" key="1">
    <citation type="submission" date="2019-12" db="EMBL/GenBank/DDBJ databases">
        <title>Complete genome sequence of Algicella marina strain 9Alg 56(T) isolated from the red alga Tichocarpus crinitus.</title>
        <authorList>
            <person name="Kim S.-G."/>
            <person name="Nedashkovskaya O.I."/>
        </authorList>
    </citation>
    <scope>NUCLEOTIDE SEQUENCE [LARGE SCALE GENOMIC DNA]</scope>
    <source>
        <strain evidence="5 6">9Alg 56</strain>
    </source>
</reference>
<dbReference type="SMART" id="SM00345">
    <property type="entry name" value="HTH_GNTR"/>
    <property type="match status" value="1"/>
</dbReference>
<dbReference type="PROSITE" id="PS50949">
    <property type="entry name" value="HTH_GNTR"/>
    <property type="match status" value="1"/>
</dbReference>
<protein>
    <submittedName>
        <fullName evidence="5">Transcriptional regulator NanR</fullName>
    </submittedName>
</protein>
<organism evidence="5 6">
    <name type="scientific">Algicella marina</name>
    <dbReference type="NCBI Taxonomy" id="2683284"/>
    <lineage>
        <taxon>Bacteria</taxon>
        <taxon>Pseudomonadati</taxon>
        <taxon>Pseudomonadota</taxon>
        <taxon>Alphaproteobacteria</taxon>
        <taxon>Rhodobacterales</taxon>
        <taxon>Paracoccaceae</taxon>
        <taxon>Algicella</taxon>
    </lineage>
</organism>
<dbReference type="Gene3D" id="1.20.120.530">
    <property type="entry name" value="GntR ligand-binding domain-like"/>
    <property type="match status" value="1"/>
</dbReference>
<dbReference type="AlphaFoldDB" id="A0A6P1T476"/>
<evidence type="ECO:0000256" key="1">
    <source>
        <dbReference type="ARBA" id="ARBA00023015"/>
    </source>
</evidence>
<dbReference type="SUPFAM" id="SSF48008">
    <property type="entry name" value="GntR ligand-binding domain-like"/>
    <property type="match status" value="1"/>
</dbReference>
<evidence type="ECO:0000256" key="2">
    <source>
        <dbReference type="ARBA" id="ARBA00023125"/>
    </source>
</evidence>
<sequence length="246" mass="27551">MPNDAPVKGEEKIVRLKLSEQVLERLREMIRSGELSPGDYMPSERALMERFSVGRPAVREALQALHTQGLITISHGERSKVNELSANLVLDQSDMVANILLDAVPANLEHLKEARRMFELGIVRTAAERATEEDVVTLRKLLAEQESQLTGDLDVRSFIEADMAFHTAIANILANPVVTAASSAMLRWLQEYHTALLHWSGNEQTTLNEHARLIDRIAANDPDGAVDEMRSHLDRSRNMFAPRRAT</sequence>
<dbReference type="Proteomes" id="UP000464495">
    <property type="component" value="Chromosome"/>
</dbReference>
<dbReference type="SUPFAM" id="SSF46785">
    <property type="entry name" value="Winged helix' DNA-binding domain"/>
    <property type="match status" value="1"/>
</dbReference>
<dbReference type="InterPro" id="IPR036388">
    <property type="entry name" value="WH-like_DNA-bd_sf"/>
</dbReference>
<dbReference type="KEGG" id="amaq:GO499_14495"/>
<dbReference type="Pfam" id="PF00392">
    <property type="entry name" value="GntR"/>
    <property type="match status" value="1"/>
</dbReference>
<name>A0A6P1T476_9RHOB</name>
<dbReference type="GO" id="GO:0003677">
    <property type="term" value="F:DNA binding"/>
    <property type="evidence" value="ECO:0007669"/>
    <property type="project" value="UniProtKB-KW"/>
</dbReference>
<keyword evidence="6" id="KW-1185">Reference proteome</keyword>